<protein>
    <submittedName>
        <fullName evidence="1">Uncharacterized protein</fullName>
    </submittedName>
</protein>
<comment type="caution">
    <text evidence="1">The sequence shown here is derived from an EMBL/GenBank/DDBJ whole genome shotgun (WGS) entry which is preliminary data.</text>
</comment>
<evidence type="ECO:0000313" key="2">
    <source>
        <dbReference type="Proteomes" id="UP001642540"/>
    </source>
</evidence>
<dbReference type="EMBL" id="CAXLJM020000078">
    <property type="protein sequence ID" value="CAL8129517.1"/>
    <property type="molecule type" value="Genomic_DNA"/>
</dbReference>
<sequence>MSAMEGGATKEILEARSILVDAVLTWLEEESVLVTTVNRLSQEIHDVNQQDPFERLRSVLENPAMETYRKHIATLTKPYFATLGKFNEFAQRLTEFHEMMKDERTKLCEHGAPTLTVGGTLITMSQDINQTIEKWNAKNLLIPTWKTTIGGLVAEWDNELKLEVQESHRNCVSLLDALDTM</sequence>
<name>A0ABP1RKE0_9HEXA</name>
<reference evidence="1 2" key="1">
    <citation type="submission" date="2024-08" db="EMBL/GenBank/DDBJ databases">
        <authorList>
            <person name="Cucini C."/>
            <person name="Frati F."/>
        </authorList>
    </citation>
    <scope>NUCLEOTIDE SEQUENCE [LARGE SCALE GENOMIC DNA]</scope>
</reference>
<dbReference type="Proteomes" id="UP001642540">
    <property type="component" value="Unassembled WGS sequence"/>
</dbReference>
<keyword evidence="2" id="KW-1185">Reference proteome</keyword>
<evidence type="ECO:0000313" key="1">
    <source>
        <dbReference type="EMBL" id="CAL8129517.1"/>
    </source>
</evidence>
<gene>
    <name evidence="1" type="ORF">ODALV1_LOCUS23248</name>
</gene>
<organism evidence="1 2">
    <name type="scientific">Orchesella dallaii</name>
    <dbReference type="NCBI Taxonomy" id="48710"/>
    <lineage>
        <taxon>Eukaryota</taxon>
        <taxon>Metazoa</taxon>
        <taxon>Ecdysozoa</taxon>
        <taxon>Arthropoda</taxon>
        <taxon>Hexapoda</taxon>
        <taxon>Collembola</taxon>
        <taxon>Entomobryomorpha</taxon>
        <taxon>Entomobryoidea</taxon>
        <taxon>Orchesellidae</taxon>
        <taxon>Orchesellinae</taxon>
        <taxon>Orchesella</taxon>
    </lineage>
</organism>
<accession>A0ABP1RKE0</accession>
<proteinExistence type="predicted"/>